<dbReference type="Gene3D" id="3.40.630.90">
    <property type="match status" value="1"/>
</dbReference>
<dbReference type="OrthoDB" id="20916at2"/>
<dbReference type="PROSITE" id="PS51186">
    <property type="entry name" value="GNAT"/>
    <property type="match status" value="1"/>
</dbReference>
<keyword evidence="2" id="KW-0808">Transferase</keyword>
<dbReference type="PANTHER" id="PTHR47237:SF1">
    <property type="entry name" value="SLL0310 PROTEIN"/>
    <property type="match status" value="1"/>
</dbReference>
<protein>
    <submittedName>
        <fullName evidence="2">GNAT family N-acetyltransferase</fullName>
    </submittedName>
</protein>
<dbReference type="GO" id="GO:0016747">
    <property type="term" value="F:acyltransferase activity, transferring groups other than amino-acyl groups"/>
    <property type="evidence" value="ECO:0007669"/>
    <property type="project" value="InterPro"/>
</dbReference>
<evidence type="ECO:0000313" key="2">
    <source>
        <dbReference type="EMBL" id="QKS50026.1"/>
    </source>
</evidence>
<sequence>MERTQAQETDGYQVRVMSRADLDLAVDWARAEGWNPGLHDAGAFHAVDPAGFLVGLLDGRPVASLSVVRYPGNFGFLGFYIVRPEMRGRGYGWRLWQAGLRHLEGCTVGLDGVVAQQENYRKSGFALSHRNIRFGGSVPDGGAKGGAGETSLVDARTVPFDRLAALDAELFPAPRPGFLANWIALPGATALAAVRDGAVTGFGVIRPCHSGFKIGPLYAADGTVARDLVLALGRAAGTGPVFLDVPEPNGEAVRLAQEFGLTPQFETARMYLGAAPVTDLGRLFGVTSFELG</sequence>
<reference evidence="2 3" key="1">
    <citation type="submission" date="2020-06" db="EMBL/GenBank/DDBJ databases">
        <title>Complete genome of Azosprillum oryzae KACC14407.</title>
        <authorList>
            <person name="Kim M."/>
            <person name="Park Y.-J."/>
            <person name="Shin J.-H."/>
        </authorList>
    </citation>
    <scope>NUCLEOTIDE SEQUENCE [LARGE SCALE GENOMIC DNA]</scope>
    <source>
        <strain evidence="2 3">KACC 14407</strain>
        <plasmid evidence="2 3">unnamed3</plasmid>
    </source>
</reference>
<geneLocation type="plasmid" evidence="2 3">
    <name>unnamed3</name>
</geneLocation>
<dbReference type="RefSeq" id="WP_149198815.1">
    <property type="nucleotide sequence ID" value="NZ_BSOV01000075.1"/>
</dbReference>
<dbReference type="PANTHER" id="PTHR47237">
    <property type="entry name" value="SLL0310 PROTEIN"/>
    <property type="match status" value="1"/>
</dbReference>
<dbReference type="InterPro" id="IPR016181">
    <property type="entry name" value="Acyl_CoA_acyltransferase"/>
</dbReference>
<dbReference type="KEGG" id="aoz:HUE56_05770"/>
<proteinExistence type="predicted"/>
<dbReference type="InterPro" id="IPR052729">
    <property type="entry name" value="Acyl/Acetyltrans_Enzymes"/>
</dbReference>
<dbReference type="InterPro" id="IPR000182">
    <property type="entry name" value="GNAT_dom"/>
</dbReference>
<keyword evidence="2" id="KW-0614">Plasmid</keyword>
<dbReference type="EMBL" id="CP054617">
    <property type="protein sequence ID" value="QKS50026.1"/>
    <property type="molecule type" value="Genomic_DNA"/>
</dbReference>
<organism evidence="2 3">
    <name type="scientific">Azospirillum oryzae</name>
    <dbReference type="NCBI Taxonomy" id="286727"/>
    <lineage>
        <taxon>Bacteria</taxon>
        <taxon>Pseudomonadati</taxon>
        <taxon>Pseudomonadota</taxon>
        <taxon>Alphaproteobacteria</taxon>
        <taxon>Rhodospirillales</taxon>
        <taxon>Azospirillaceae</taxon>
        <taxon>Azospirillum</taxon>
    </lineage>
</organism>
<dbReference type="InterPro" id="IPR041496">
    <property type="entry name" value="YitH/HolE_GNAT"/>
</dbReference>
<dbReference type="Pfam" id="PF00583">
    <property type="entry name" value="Acetyltransf_1"/>
    <property type="match status" value="1"/>
</dbReference>
<accession>A0A6N1AEQ5</accession>
<feature type="domain" description="N-acetyltransferase" evidence="1">
    <location>
        <begin position="12"/>
        <end position="159"/>
    </location>
</feature>
<dbReference type="Proteomes" id="UP000509702">
    <property type="component" value="Plasmid unnamed3"/>
</dbReference>
<dbReference type="SUPFAM" id="SSF55729">
    <property type="entry name" value="Acyl-CoA N-acyltransferases (Nat)"/>
    <property type="match status" value="1"/>
</dbReference>
<keyword evidence="3" id="KW-1185">Reference proteome</keyword>
<dbReference type="CDD" id="cd04301">
    <property type="entry name" value="NAT_SF"/>
    <property type="match status" value="1"/>
</dbReference>
<dbReference type="AlphaFoldDB" id="A0A6N1AEQ5"/>
<evidence type="ECO:0000259" key="1">
    <source>
        <dbReference type="PROSITE" id="PS51186"/>
    </source>
</evidence>
<name>A0A6N1AEQ5_9PROT</name>
<gene>
    <name evidence="2" type="ORF">HUE56_05770</name>
</gene>
<dbReference type="Gene3D" id="3.40.630.30">
    <property type="match status" value="1"/>
</dbReference>
<evidence type="ECO:0000313" key="3">
    <source>
        <dbReference type="Proteomes" id="UP000509702"/>
    </source>
</evidence>
<dbReference type="Pfam" id="PF18014">
    <property type="entry name" value="Acetyltransf_18"/>
    <property type="match status" value="1"/>
</dbReference>